<accession>A0A2X3HLB6</accession>
<proteinExistence type="predicted"/>
<organism evidence="1 2">
    <name type="scientific">Klebsiella pneumoniae</name>
    <dbReference type="NCBI Taxonomy" id="573"/>
    <lineage>
        <taxon>Bacteria</taxon>
        <taxon>Pseudomonadati</taxon>
        <taxon>Pseudomonadota</taxon>
        <taxon>Gammaproteobacteria</taxon>
        <taxon>Enterobacterales</taxon>
        <taxon>Enterobacteriaceae</taxon>
        <taxon>Klebsiella/Raoultella group</taxon>
        <taxon>Klebsiella</taxon>
        <taxon>Klebsiella pneumoniae complex</taxon>
    </lineage>
</organism>
<name>A0A2X3HLB6_KLEPN</name>
<evidence type="ECO:0000313" key="2">
    <source>
        <dbReference type="Proteomes" id="UP000251123"/>
    </source>
</evidence>
<reference evidence="1 2" key="1">
    <citation type="submission" date="2018-06" db="EMBL/GenBank/DDBJ databases">
        <authorList>
            <consortium name="Pathogen Informatics"/>
            <person name="Doyle S."/>
        </authorList>
    </citation>
    <scope>NUCLEOTIDE SEQUENCE [LARGE SCALE GENOMIC DNA]</scope>
    <source>
        <strain evidence="1 2">NCTC9601</strain>
    </source>
</reference>
<sequence length="178" mass="19516">MLICCASCWHAWGVQVSRSRVNQRGGIHPHAQSPGDGAQFVVVATQQDNAGAIARVGQGRFTTNPVAGPGDQDDAIFQQVSWGLIMHGILGDRFRSASSLYYFCAVMPESAAIAIGEAESIHKIISCQRFPAARKKTESAAQRTQSKDFSPAARYTVQQRQCFTQVKTWNYLLSTAYF</sequence>
<evidence type="ECO:0000313" key="1">
    <source>
        <dbReference type="EMBL" id="SQC71565.1"/>
    </source>
</evidence>
<dbReference type="Proteomes" id="UP000251123">
    <property type="component" value="Unassembled WGS sequence"/>
</dbReference>
<protein>
    <submittedName>
        <fullName evidence="1">Uncharacterized protein</fullName>
    </submittedName>
</protein>
<dbReference type="AlphaFoldDB" id="A0A2X3HLB6"/>
<gene>
    <name evidence="1" type="ORF">NCTC9601_06730</name>
</gene>
<dbReference type="EMBL" id="UASN01000024">
    <property type="protein sequence ID" value="SQC71565.1"/>
    <property type="molecule type" value="Genomic_DNA"/>
</dbReference>